<protein>
    <submittedName>
        <fullName evidence="1">Uncharacterized distant relative of cell wall-associated hydrolases</fullName>
    </submittedName>
</protein>
<name>A0A447QHU9_SERRU</name>
<dbReference type="InterPro" id="IPR024453">
    <property type="entry name" value="Peptidase_C92"/>
</dbReference>
<dbReference type="Gene3D" id="3.90.1720.10">
    <property type="entry name" value="endopeptidase domain like (from Nostoc punctiforme)"/>
    <property type="match status" value="1"/>
</dbReference>
<evidence type="ECO:0000313" key="1">
    <source>
        <dbReference type="EMBL" id="VEA69678.1"/>
    </source>
</evidence>
<dbReference type="NCBIfam" id="NF008552">
    <property type="entry name" value="PRK11479.1"/>
    <property type="match status" value="1"/>
</dbReference>
<sequence length="279" mass="29995">MTSLTPLLALLPIVLLTGCTMNIALSEREKFTPLRPVNIQFQAISSAPRDNFQEIDPAALQAGDLLFSSTIGLNSLGIRLFSASSVSHVAIYIGQGQVAEAVGNGVQIVSLENALAQSDKLFALRLPGLSHEQAAQIAAFARQKVGSRYNYRGIIKMMPFMMTKQLCSLNPFSQDFRQQCVQGLATAQLSSPTGDETSYFCSQFVLAAYQQAGHPLTQAEPGWISPGDLLHMREGDIATLPPSQSLAYIGHIKPGIYLRAKSQANNRAVSAADKPAGAF</sequence>
<dbReference type="STRING" id="61652.AXX16_1577"/>
<accession>A0A447QHU9</accession>
<dbReference type="Proteomes" id="UP000271603">
    <property type="component" value="Chromosome"/>
</dbReference>
<proteinExistence type="predicted"/>
<dbReference type="SUPFAM" id="SSF54001">
    <property type="entry name" value="Cysteine proteinases"/>
    <property type="match status" value="1"/>
</dbReference>
<dbReference type="RefSeq" id="WP_128143702.1">
    <property type="nucleotide sequence ID" value="NZ_JAQOZX010000001.1"/>
</dbReference>
<dbReference type="AlphaFoldDB" id="A0A447QHU9"/>
<dbReference type="EMBL" id="LR134155">
    <property type="protein sequence ID" value="VEA69678.1"/>
    <property type="molecule type" value="Genomic_DNA"/>
</dbReference>
<dbReference type="Pfam" id="PF05708">
    <property type="entry name" value="Peptidase_C92"/>
    <property type="match status" value="1"/>
</dbReference>
<evidence type="ECO:0000313" key="2">
    <source>
        <dbReference type="Proteomes" id="UP000271603"/>
    </source>
</evidence>
<dbReference type="GO" id="GO:0016787">
    <property type="term" value="F:hydrolase activity"/>
    <property type="evidence" value="ECO:0007669"/>
    <property type="project" value="UniProtKB-KW"/>
</dbReference>
<reference evidence="1 2" key="1">
    <citation type="submission" date="2018-12" db="EMBL/GenBank/DDBJ databases">
        <authorList>
            <consortium name="Pathogen Informatics"/>
        </authorList>
    </citation>
    <scope>NUCLEOTIDE SEQUENCE [LARGE SCALE GENOMIC DNA]</scope>
    <source>
        <strain evidence="1 2">NCTC9419</strain>
    </source>
</reference>
<organism evidence="1 2">
    <name type="scientific">Serratia rubidaea</name>
    <name type="common">Serratia marinorubra</name>
    <dbReference type="NCBI Taxonomy" id="61652"/>
    <lineage>
        <taxon>Bacteria</taxon>
        <taxon>Pseudomonadati</taxon>
        <taxon>Pseudomonadota</taxon>
        <taxon>Gammaproteobacteria</taxon>
        <taxon>Enterobacterales</taxon>
        <taxon>Yersiniaceae</taxon>
        <taxon>Serratia</taxon>
    </lineage>
</organism>
<dbReference type="InterPro" id="IPR038765">
    <property type="entry name" value="Papain-like_cys_pep_sf"/>
</dbReference>
<keyword evidence="1" id="KW-0378">Hydrolase</keyword>
<gene>
    <name evidence="1" type="ORF">NCTC9419_01158</name>
</gene>